<evidence type="ECO:0000259" key="1">
    <source>
        <dbReference type="Pfam" id="PF07632"/>
    </source>
</evidence>
<dbReference type="SUPFAM" id="SSF53590">
    <property type="entry name" value="Nucleoside hydrolase"/>
    <property type="match status" value="1"/>
</dbReference>
<dbReference type="EMBL" id="CP090065">
    <property type="protein sequence ID" value="UVO10129.1"/>
    <property type="molecule type" value="Genomic_DNA"/>
</dbReference>
<protein>
    <submittedName>
        <fullName evidence="2">DUF1593 domain-containing protein</fullName>
    </submittedName>
</protein>
<sequence length="458" mass="50871">MLLNKLRWFAPIVVISTLSIFTIFSTGSYAVNRAKASSEQTLSQKPRVIVTTDIGGTDFDDYQSLAHLLLYADQMHIEGLISSPWGTVRNRLTEIMKGIDQYELDYPTLKTYSSGYPTPDYLRSIAKQGGMDSAPPEGFSQPTDASQLIINAAKRNDSRPLWILVWGGIDDLAQALHDDPSIKEKIRVYYISGPNKKWSTSAYHYIATHHPDLYIIENNSTYRGWFTGGDQTGDLDGKAFFAKHVKGHGALGKAIYDNGSGQFKMGDTPSVVYILGPNPEDPTQESKGGGRFVRAWDRPYYLFENKPTINDKVETYGMVELVVRPTETAPEGTTANLVVPASTTKNDYFPGFMAADGSWHFRFVSKSSQVWTYTIESGWAPLNDSTGGAFTSVAATPDQANQPSVKYPNWWTDNPDPSLSEDVNPFGPQHGIKTINEWRATYLADFADKTSRLLGPKK</sequence>
<dbReference type="Gene3D" id="3.90.245.10">
    <property type="entry name" value="Ribonucleoside hydrolase-like"/>
    <property type="match status" value="1"/>
</dbReference>
<gene>
    <name evidence="2" type="ORF">LW347_09395</name>
</gene>
<dbReference type="Proteomes" id="UP001059272">
    <property type="component" value="Chromosome"/>
</dbReference>
<organism evidence="2 3">
    <name type="scientific">Pectobacterium polonicum</name>
    <dbReference type="NCBI Taxonomy" id="2485124"/>
    <lineage>
        <taxon>Bacteria</taxon>
        <taxon>Pseudomonadati</taxon>
        <taxon>Pseudomonadota</taxon>
        <taxon>Gammaproteobacteria</taxon>
        <taxon>Enterobacterales</taxon>
        <taxon>Pectobacteriaceae</taxon>
        <taxon>Pectobacterium</taxon>
    </lineage>
</organism>
<dbReference type="GO" id="GO:0016799">
    <property type="term" value="F:hydrolase activity, hydrolyzing N-glycosyl compounds"/>
    <property type="evidence" value="ECO:0007669"/>
    <property type="project" value="InterPro"/>
</dbReference>
<evidence type="ECO:0000313" key="3">
    <source>
        <dbReference type="Proteomes" id="UP001059272"/>
    </source>
</evidence>
<reference evidence="2" key="1">
    <citation type="submission" date="2021-12" db="EMBL/GenBank/DDBJ databases">
        <title>Genome sequence of novel Pectobacterium sp. causing blackleg.</title>
        <authorList>
            <person name="Wang J."/>
        </authorList>
    </citation>
    <scope>NUCLEOTIDE SEQUENCE</scope>
    <source>
        <strain evidence="2">BY21311</strain>
    </source>
</reference>
<dbReference type="RefSeq" id="WP_258884859.1">
    <property type="nucleotide sequence ID" value="NZ_CP090065.1"/>
</dbReference>
<dbReference type="InterPro" id="IPR036452">
    <property type="entry name" value="Ribo_hydro-like"/>
</dbReference>
<dbReference type="InterPro" id="IPR011483">
    <property type="entry name" value="Sde182_NH-like"/>
</dbReference>
<evidence type="ECO:0000313" key="2">
    <source>
        <dbReference type="EMBL" id="UVO10129.1"/>
    </source>
</evidence>
<dbReference type="Pfam" id="PF07632">
    <property type="entry name" value="Sde182_NH-like"/>
    <property type="match status" value="1"/>
</dbReference>
<feature type="domain" description="Cellulose-binding Sde182 nucleoside hydrolase-like" evidence="1">
    <location>
        <begin position="47"/>
        <end position="289"/>
    </location>
</feature>
<accession>A0AAE9NT52</accession>
<proteinExistence type="predicted"/>
<dbReference type="KEGG" id="ppoo:LW347_09395"/>
<dbReference type="AlphaFoldDB" id="A0AAE9NT52"/>
<name>A0AAE9NT52_9GAMM</name>